<evidence type="ECO:0000313" key="1">
    <source>
        <dbReference type="EMBL" id="KAL3864857.1"/>
    </source>
</evidence>
<dbReference type="InterPro" id="IPR005049">
    <property type="entry name" value="STL-like"/>
</dbReference>
<proteinExistence type="predicted"/>
<keyword evidence="2" id="KW-1185">Reference proteome</keyword>
<sequence length="336" mass="38495">MARTTLEPDINYVNSGKQNRNSDTISMQANISRVHIGQHYMCKRWAVVCDSSYPTNAVRQIALNNKWFLVIVADIDSVSMNAYLTALRIRGRRIVFLNVDDQYILFSDLTAAIPSRHIGRKNVGYLFAMQNGAELIWDFDYNNRGILDINITNTLNTIDVLQRCRGQHKLFNPYLYFSVNETCIWPRGFPLECVRDTSTSPELCKGNISLENVGVFQSIANTEPDVDAMCRLTHEYPTMFEKNAYFSFYFGPSTLILPIQRARNIMDETGILYMALPTGVHSRVSDIWRSYITQLFFFTQKQGINMIFSPPIIMQTCSDQSSLDDLQAETIKILKI</sequence>
<dbReference type="PANTHER" id="PTHR31362">
    <property type="entry name" value="GLYCOSYLTRANSFERASE STELLO1-RELATED"/>
    <property type="match status" value="1"/>
</dbReference>
<dbReference type="AlphaFoldDB" id="A0ABD3VTC8"/>
<dbReference type="EMBL" id="JBJQND010000010">
    <property type="protein sequence ID" value="KAL3864857.1"/>
    <property type="molecule type" value="Genomic_DNA"/>
</dbReference>
<name>A0ABD3VTC8_SINWO</name>
<accession>A0ABD3VTC8</accession>
<dbReference type="PANTHER" id="PTHR31362:SF0">
    <property type="entry name" value="EXOSTOSIN DOMAIN-CONTAINING PROTEIN-RELATED"/>
    <property type="match status" value="1"/>
</dbReference>
<comment type="caution">
    <text evidence="1">The sequence shown here is derived from an EMBL/GenBank/DDBJ whole genome shotgun (WGS) entry which is preliminary data.</text>
</comment>
<gene>
    <name evidence="1" type="ORF">ACJMK2_006507</name>
</gene>
<dbReference type="Proteomes" id="UP001634394">
    <property type="component" value="Unassembled WGS sequence"/>
</dbReference>
<evidence type="ECO:0000313" key="2">
    <source>
        <dbReference type="Proteomes" id="UP001634394"/>
    </source>
</evidence>
<organism evidence="1 2">
    <name type="scientific">Sinanodonta woodiana</name>
    <name type="common">Chinese pond mussel</name>
    <name type="synonym">Anodonta woodiana</name>
    <dbReference type="NCBI Taxonomy" id="1069815"/>
    <lineage>
        <taxon>Eukaryota</taxon>
        <taxon>Metazoa</taxon>
        <taxon>Spiralia</taxon>
        <taxon>Lophotrochozoa</taxon>
        <taxon>Mollusca</taxon>
        <taxon>Bivalvia</taxon>
        <taxon>Autobranchia</taxon>
        <taxon>Heteroconchia</taxon>
        <taxon>Palaeoheterodonta</taxon>
        <taxon>Unionida</taxon>
        <taxon>Unionoidea</taxon>
        <taxon>Unionidae</taxon>
        <taxon>Unioninae</taxon>
        <taxon>Sinanodonta</taxon>
    </lineage>
</organism>
<protein>
    <submittedName>
        <fullName evidence="1">Uncharacterized protein</fullName>
    </submittedName>
</protein>
<reference evidence="1 2" key="1">
    <citation type="submission" date="2024-11" db="EMBL/GenBank/DDBJ databases">
        <title>Chromosome-level genome assembly of the freshwater bivalve Anodonta woodiana.</title>
        <authorList>
            <person name="Chen X."/>
        </authorList>
    </citation>
    <scope>NUCLEOTIDE SEQUENCE [LARGE SCALE GENOMIC DNA]</scope>
    <source>
        <strain evidence="1">MN2024</strain>
        <tissue evidence="1">Gills</tissue>
    </source>
</reference>